<organism evidence="2 3">
    <name type="scientific">Euroglyphus maynei</name>
    <name type="common">Mayne's house dust mite</name>
    <dbReference type="NCBI Taxonomy" id="6958"/>
    <lineage>
        <taxon>Eukaryota</taxon>
        <taxon>Metazoa</taxon>
        <taxon>Ecdysozoa</taxon>
        <taxon>Arthropoda</taxon>
        <taxon>Chelicerata</taxon>
        <taxon>Arachnida</taxon>
        <taxon>Acari</taxon>
        <taxon>Acariformes</taxon>
        <taxon>Sarcoptiformes</taxon>
        <taxon>Astigmata</taxon>
        <taxon>Psoroptidia</taxon>
        <taxon>Analgoidea</taxon>
        <taxon>Pyroglyphidae</taxon>
        <taxon>Pyroglyphinae</taxon>
        <taxon>Euroglyphus</taxon>
    </lineage>
</organism>
<keyword evidence="3" id="KW-1185">Reference proteome</keyword>
<gene>
    <name evidence="2" type="ORF">BLA29_010171</name>
</gene>
<dbReference type="OrthoDB" id="10537713at2759"/>
<sequence>MTYATLKKRNIVQNEQQIICEADAEDNDKSTNTTIMTTCLDSKLICDNDNNNNNNSINQIKSQQNLPQPYSNNNNNHHHGILQANSTATKNFLSPMIWLLVGWWKLNLFGYIVDYKFLLLH</sequence>
<reference evidence="2 3" key="1">
    <citation type="submission" date="2017-03" db="EMBL/GenBank/DDBJ databases">
        <title>Genome Survey of Euroglyphus maynei.</title>
        <authorList>
            <person name="Arlian L.G."/>
            <person name="Morgan M.S."/>
            <person name="Rider S.D."/>
        </authorList>
    </citation>
    <scope>NUCLEOTIDE SEQUENCE [LARGE SCALE GENOMIC DNA]</scope>
    <source>
        <strain evidence="2">Arlian Lab</strain>
        <tissue evidence="2">Whole body</tissue>
    </source>
</reference>
<accession>A0A1Y3ASD6</accession>
<keyword evidence="1" id="KW-0472">Membrane</keyword>
<dbReference type="EMBL" id="MUJZ01066134">
    <property type="protein sequence ID" value="OTF70366.1"/>
    <property type="molecule type" value="Genomic_DNA"/>
</dbReference>
<protein>
    <submittedName>
        <fullName evidence="2">Uncharacterized protein</fullName>
    </submittedName>
</protein>
<proteinExistence type="predicted"/>
<feature type="transmembrane region" description="Helical" evidence="1">
    <location>
        <begin position="92"/>
        <end position="113"/>
    </location>
</feature>
<dbReference type="Proteomes" id="UP000194236">
    <property type="component" value="Unassembled WGS sequence"/>
</dbReference>
<dbReference type="AlphaFoldDB" id="A0A1Y3ASD6"/>
<keyword evidence="1" id="KW-0812">Transmembrane</keyword>
<evidence type="ECO:0000313" key="3">
    <source>
        <dbReference type="Proteomes" id="UP000194236"/>
    </source>
</evidence>
<evidence type="ECO:0000313" key="2">
    <source>
        <dbReference type="EMBL" id="OTF70366.1"/>
    </source>
</evidence>
<keyword evidence="1" id="KW-1133">Transmembrane helix</keyword>
<evidence type="ECO:0000256" key="1">
    <source>
        <dbReference type="SAM" id="Phobius"/>
    </source>
</evidence>
<name>A0A1Y3ASD6_EURMA</name>
<comment type="caution">
    <text evidence="2">The sequence shown here is derived from an EMBL/GenBank/DDBJ whole genome shotgun (WGS) entry which is preliminary data.</text>
</comment>